<dbReference type="EMBL" id="BARS01028289">
    <property type="protein sequence ID" value="GAG06691.1"/>
    <property type="molecule type" value="Genomic_DNA"/>
</dbReference>
<feature type="non-terminal residue" evidence="9">
    <location>
        <position position="265"/>
    </location>
</feature>
<dbReference type="SMART" id="SM00382">
    <property type="entry name" value="AAA"/>
    <property type="match status" value="1"/>
</dbReference>
<feature type="domain" description="AAA+ ATPase" evidence="8">
    <location>
        <begin position="76"/>
        <end position="213"/>
    </location>
</feature>
<evidence type="ECO:0000259" key="8">
    <source>
        <dbReference type="SMART" id="SM00382"/>
    </source>
</evidence>
<reference evidence="9" key="1">
    <citation type="journal article" date="2014" name="Front. Microbiol.">
        <title>High frequency of phylogenetically diverse reductive dehalogenase-homologous genes in deep subseafloor sedimentary metagenomes.</title>
        <authorList>
            <person name="Kawai M."/>
            <person name="Futagami T."/>
            <person name="Toyoda A."/>
            <person name="Takaki Y."/>
            <person name="Nishi S."/>
            <person name="Hori S."/>
            <person name="Arai W."/>
            <person name="Tsubouchi T."/>
            <person name="Morono Y."/>
            <person name="Uchiyama I."/>
            <person name="Ito T."/>
            <person name="Fujiyama A."/>
            <person name="Inagaki F."/>
            <person name="Takami H."/>
        </authorList>
    </citation>
    <scope>NUCLEOTIDE SEQUENCE</scope>
    <source>
        <strain evidence="9">Expedition CK06-06</strain>
    </source>
</reference>
<comment type="caution">
    <text evidence="9">The sequence shown here is derived from an EMBL/GenBank/DDBJ whole genome shotgun (WGS) entry which is preliminary data.</text>
</comment>
<gene>
    <name evidence="9" type="ORF">S01H1_44351</name>
</gene>
<organism evidence="9">
    <name type="scientific">marine sediment metagenome</name>
    <dbReference type="NCBI Taxonomy" id="412755"/>
    <lineage>
        <taxon>unclassified sequences</taxon>
        <taxon>metagenomes</taxon>
        <taxon>ecological metagenomes</taxon>
    </lineage>
</organism>
<dbReference type="SUPFAM" id="SSF52540">
    <property type="entry name" value="P-loop containing nucleoside triphosphate hydrolases"/>
    <property type="match status" value="1"/>
</dbReference>
<dbReference type="PANTHER" id="PTHR42960">
    <property type="entry name" value="YCF46 PROTEIN"/>
    <property type="match status" value="1"/>
</dbReference>
<dbReference type="AlphaFoldDB" id="X0W1S3"/>
<dbReference type="Pfam" id="PF00004">
    <property type="entry name" value="AAA"/>
    <property type="match status" value="1"/>
</dbReference>
<keyword evidence="5" id="KW-0067">ATP-binding</keyword>
<evidence type="ECO:0000256" key="1">
    <source>
        <dbReference type="ARBA" id="ARBA00004229"/>
    </source>
</evidence>
<dbReference type="GO" id="GO:0005524">
    <property type="term" value="F:ATP binding"/>
    <property type="evidence" value="ECO:0007669"/>
    <property type="project" value="UniProtKB-KW"/>
</dbReference>
<dbReference type="InterPro" id="IPR052381">
    <property type="entry name" value="AAA_domain_protein"/>
</dbReference>
<dbReference type="GO" id="GO:0009507">
    <property type="term" value="C:chloroplast"/>
    <property type="evidence" value="ECO:0007669"/>
    <property type="project" value="UniProtKB-SubCell"/>
</dbReference>
<keyword evidence="4" id="KW-0547">Nucleotide-binding</keyword>
<dbReference type="PANTHER" id="PTHR42960:SF1">
    <property type="entry name" value="YCF46 PROTEIN"/>
    <property type="match status" value="1"/>
</dbReference>
<dbReference type="InterPro" id="IPR003593">
    <property type="entry name" value="AAA+_ATPase"/>
</dbReference>
<keyword evidence="3" id="KW-0934">Plastid</keyword>
<dbReference type="GO" id="GO:0016887">
    <property type="term" value="F:ATP hydrolysis activity"/>
    <property type="evidence" value="ECO:0007669"/>
    <property type="project" value="InterPro"/>
</dbReference>
<evidence type="ECO:0000256" key="2">
    <source>
        <dbReference type="ARBA" id="ARBA00022528"/>
    </source>
</evidence>
<evidence type="ECO:0000256" key="6">
    <source>
        <dbReference type="ARBA" id="ARBA00038088"/>
    </source>
</evidence>
<evidence type="ECO:0000313" key="9">
    <source>
        <dbReference type="EMBL" id="GAG06691.1"/>
    </source>
</evidence>
<evidence type="ECO:0000256" key="5">
    <source>
        <dbReference type="ARBA" id="ARBA00022840"/>
    </source>
</evidence>
<accession>X0W1S3</accession>
<comment type="similarity">
    <text evidence="6">Belongs to the AAA ATPase family. Highly divergent.</text>
</comment>
<sequence length="265" mass="28815">LTRSQAEGAFSLSLVRHGTLHSEALWDIKAQELKKSGLLSLHQGGESFTDLGGLDSLKDFCKQSLRRNPDRPQSCRAKGVLLLSPPGCGKSQFAKALGNEVGRPTLTLDVGSLMGSLVGQTEQQTRQALKIADAMAPCILFCDEIEKALSGSASSGQTDSGVSARLFGTLLTYLSDHESDVYFVGTCNDISKLPPEFSRAERFDGIFFLDLPSEAQRKKIWEIYLAKYGLDLDEPRPRDEDFTGAEIQACCRLAALLEMPLVIAA</sequence>
<proteinExistence type="inferred from homology"/>
<dbReference type="Gene3D" id="3.40.50.300">
    <property type="entry name" value="P-loop containing nucleotide triphosphate hydrolases"/>
    <property type="match status" value="1"/>
</dbReference>
<dbReference type="InterPro" id="IPR027417">
    <property type="entry name" value="P-loop_NTPase"/>
</dbReference>
<evidence type="ECO:0000256" key="4">
    <source>
        <dbReference type="ARBA" id="ARBA00022741"/>
    </source>
</evidence>
<evidence type="ECO:0000256" key="7">
    <source>
        <dbReference type="ARBA" id="ARBA00040480"/>
    </source>
</evidence>
<comment type="subcellular location">
    <subcellularLocation>
        <location evidence="1">Plastid</location>
        <location evidence="1">Chloroplast</location>
    </subcellularLocation>
</comment>
<name>X0W1S3_9ZZZZ</name>
<evidence type="ECO:0000256" key="3">
    <source>
        <dbReference type="ARBA" id="ARBA00022640"/>
    </source>
</evidence>
<feature type="non-terminal residue" evidence="9">
    <location>
        <position position="1"/>
    </location>
</feature>
<keyword evidence="2" id="KW-0150">Chloroplast</keyword>
<dbReference type="InterPro" id="IPR003959">
    <property type="entry name" value="ATPase_AAA_core"/>
</dbReference>
<protein>
    <recommendedName>
        <fullName evidence="7">Uncharacterized AAA domain-containing protein ycf46</fullName>
    </recommendedName>
</protein>